<dbReference type="Gene3D" id="3.20.20.80">
    <property type="entry name" value="Glycosidases"/>
    <property type="match status" value="1"/>
</dbReference>
<dbReference type="GO" id="GO:0005829">
    <property type="term" value="C:cytosol"/>
    <property type="evidence" value="ECO:0007669"/>
    <property type="project" value="UniProtKB-SubCell"/>
</dbReference>
<feature type="domain" description="Cytosolic endo-beta-N-acetylglucosaminidase TIM barrel" evidence="3">
    <location>
        <begin position="293"/>
        <end position="578"/>
    </location>
</feature>
<feature type="domain" description="DUF3456" evidence="4">
    <location>
        <begin position="25"/>
        <end position="162"/>
    </location>
</feature>
<dbReference type="Pfam" id="PF11938">
    <property type="entry name" value="DUF3456"/>
    <property type="match status" value="1"/>
</dbReference>
<dbReference type="InterPro" id="IPR021852">
    <property type="entry name" value="DUF3456"/>
</dbReference>
<sequence length="703" mass="78855">MRLLLAAVVSLLAASCYAAASASLECGACMLVVAEVEKGVLAADPKKMIDAGSFRVNPKGEQVGLQKVPFARSNGHIVELLEKACDRTSDYRHVVNKSTGKKVYVHKDATWLTGDESAGMRSRLHGACNDFIDERGDELEKYFEVEREDPARELCVKTVGVCTSVDVSPLPPMEPEEEKKEEEEGQGEGGNDELMSKFDPRPCLTVADLWAWEPPGGAARAELIVVDGDERLPPHPTAVPPIAPLKPDPRLTTKEGKEHYWPHKTPQLLVCHDYKGDSPLCERWEGCDPKECVPFVISHWWHIDTFIYFGHKMVTIPPPALTNIAHRHGVTVLGTLIFENDDGYNHLMEILSTEENMMRTVEQLSSILKTWKFDGWLVNVEVQLGKKSTTPARGPDETKRRSGEEKSRRSRTVTLLMEFLRMLTFATKATTPTGTVFWYDAICVDGMVVWQNRLNAKNREFYNNCDGIFLNYGWKVQDLEESRFNGGAGTVCVGIDVYGRSEGPAGWQTHEAMKKIHKKDLSVALFAPGWAVEAGVNNLCNPETNAFKFWESLSAELHTRPFDRPVPFKTTFRNGYSQKGKFFKIRDMDLMPNLALSGKALVPSEYGLRITRPGKYVLWRVSGMRSNRDLRILIKVEGPGSVSIRLDQREMRLAQVVEGGAMELHPKNDEDLPIKAIWLVATERDTIVTFFEAYYHGGPRASD</sequence>
<dbReference type="PANTHER" id="PTHR13246">
    <property type="entry name" value="ENDO BETA N-ACETYLGLUCOSAMINIDASE"/>
    <property type="match status" value="1"/>
</dbReference>
<dbReference type="GO" id="GO:0006491">
    <property type="term" value="P:N-glycan processing"/>
    <property type="evidence" value="ECO:0000318"/>
    <property type="project" value="GO_Central"/>
</dbReference>
<name>A0A2A6BQ13_PRIPA</name>
<feature type="region of interest" description="Disordered" evidence="1">
    <location>
        <begin position="387"/>
        <end position="410"/>
    </location>
</feature>
<feature type="compositionally biased region" description="Acidic residues" evidence="1">
    <location>
        <begin position="174"/>
        <end position="186"/>
    </location>
</feature>
<keyword evidence="2" id="KW-0732">Signal</keyword>
<evidence type="ECO:0000313" key="6">
    <source>
        <dbReference type="Proteomes" id="UP000005239"/>
    </source>
</evidence>
<feature type="chain" id="PRO_5043646664" description="Mannosyl-glycoprotein endo-beta-N-acetylglucosaminidase" evidence="2">
    <location>
        <begin position="19"/>
        <end position="703"/>
    </location>
</feature>
<feature type="signal peptide" evidence="2">
    <location>
        <begin position="1"/>
        <end position="18"/>
    </location>
</feature>
<dbReference type="AlphaFoldDB" id="A0A2A6BQ13"/>
<dbReference type="Proteomes" id="UP000005239">
    <property type="component" value="Unassembled WGS sequence"/>
</dbReference>
<protein>
    <recommendedName>
        <fullName evidence="7">Mannosyl-glycoprotein endo-beta-N-acetylglucosaminidase</fullName>
    </recommendedName>
</protein>
<dbReference type="EnsemblMetazoa" id="PPA07359.1">
    <property type="protein sequence ID" value="PPA07359.1"/>
    <property type="gene ID" value="WBGene00096913"/>
</dbReference>
<gene>
    <name evidence="5" type="primary">WBGene00096913</name>
</gene>
<dbReference type="GO" id="GO:0033925">
    <property type="term" value="F:mannosyl-glycoprotein endo-beta-N-acetylglucosaminidase activity"/>
    <property type="evidence" value="ECO:0000318"/>
    <property type="project" value="GO_Central"/>
</dbReference>
<evidence type="ECO:0008006" key="7">
    <source>
        <dbReference type="Google" id="ProtNLM"/>
    </source>
</evidence>
<reference evidence="6" key="1">
    <citation type="journal article" date="2008" name="Nat. Genet.">
        <title>The Pristionchus pacificus genome provides a unique perspective on nematode lifestyle and parasitism.</title>
        <authorList>
            <person name="Dieterich C."/>
            <person name="Clifton S.W."/>
            <person name="Schuster L.N."/>
            <person name="Chinwalla A."/>
            <person name="Delehaunty K."/>
            <person name="Dinkelacker I."/>
            <person name="Fulton L."/>
            <person name="Fulton R."/>
            <person name="Godfrey J."/>
            <person name="Minx P."/>
            <person name="Mitreva M."/>
            <person name="Roeseler W."/>
            <person name="Tian H."/>
            <person name="Witte H."/>
            <person name="Yang S.P."/>
            <person name="Wilson R.K."/>
            <person name="Sommer R.J."/>
        </authorList>
    </citation>
    <scope>NUCLEOTIDE SEQUENCE [LARGE SCALE GENOMIC DNA]</scope>
    <source>
        <strain evidence="6">PS312</strain>
    </source>
</reference>
<dbReference type="PROSITE" id="PS51257">
    <property type="entry name" value="PROKAR_LIPOPROTEIN"/>
    <property type="match status" value="1"/>
</dbReference>
<accession>A0A8R1U7G1</accession>
<dbReference type="InterPro" id="IPR032979">
    <property type="entry name" value="ENGase"/>
</dbReference>
<evidence type="ECO:0000256" key="2">
    <source>
        <dbReference type="SAM" id="SignalP"/>
    </source>
</evidence>
<evidence type="ECO:0000256" key="1">
    <source>
        <dbReference type="SAM" id="MobiDB-lite"/>
    </source>
</evidence>
<feature type="compositionally biased region" description="Basic and acidic residues" evidence="1">
    <location>
        <begin position="394"/>
        <end position="407"/>
    </location>
</feature>
<reference evidence="5" key="2">
    <citation type="submission" date="2022-06" db="UniProtKB">
        <authorList>
            <consortium name="EnsemblMetazoa"/>
        </authorList>
    </citation>
    <scope>IDENTIFICATION</scope>
    <source>
        <strain evidence="5">PS312</strain>
    </source>
</reference>
<accession>A0A2A6BQ13</accession>
<keyword evidence="6" id="KW-1185">Reference proteome</keyword>
<proteinExistence type="predicted"/>
<evidence type="ECO:0000313" key="5">
    <source>
        <dbReference type="EnsemblMetazoa" id="PPA07359.1"/>
    </source>
</evidence>
<organism evidence="5 6">
    <name type="scientific">Pristionchus pacificus</name>
    <name type="common">Parasitic nematode worm</name>
    <dbReference type="NCBI Taxonomy" id="54126"/>
    <lineage>
        <taxon>Eukaryota</taxon>
        <taxon>Metazoa</taxon>
        <taxon>Ecdysozoa</taxon>
        <taxon>Nematoda</taxon>
        <taxon>Chromadorea</taxon>
        <taxon>Rhabditida</taxon>
        <taxon>Rhabditina</taxon>
        <taxon>Diplogasteromorpha</taxon>
        <taxon>Diplogasteroidea</taxon>
        <taxon>Neodiplogasteridae</taxon>
        <taxon>Pristionchus</taxon>
    </lineage>
</organism>
<feature type="region of interest" description="Disordered" evidence="1">
    <location>
        <begin position="166"/>
        <end position="197"/>
    </location>
</feature>
<evidence type="ECO:0000259" key="4">
    <source>
        <dbReference type="Pfam" id="PF11938"/>
    </source>
</evidence>
<evidence type="ECO:0000259" key="3">
    <source>
        <dbReference type="Pfam" id="PF03644"/>
    </source>
</evidence>
<dbReference type="InterPro" id="IPR005201">
    <property type="entry name" value="TIM_ENGase"/>
</dbReference>
<dbReference type="PANTHER" id="PTHR13246:SF1">
    <property type="entry name" value="CYTOSOLIC ENDO-BETA-N-ACETYLGLUCOSAMINIDASE"/>
    <property type="match status" value="1"/>
</dbReference>
<dbReference type="Pfam" id="PF03644">
    <property type="entry name" value="Glyco_hydro_85"/>
    <property type="match status" value="1"/>
</dbReference>